<feature type="region of interest" description="Disordered" evidence="1">
    <location>
        <begin position="1"/>
        <end position="26"/>
    </location>
</feature>
<gene>
    <name evidence="2" type="ORF">I3J27_04705</name>
</gene>
<dbReference type="CDD" id="cd02440">
    <property type="entry name" value="AdoMet_MTases"/>
    <property type="match status" value="1"/>
</dbReference>
<dbReference type="SUPFAM" id="SSF53335">
    <property type="entry name" value="S-adenosyl-L-methionine-dependent methyltransferases"/>
    <property type="match status" value="1"/>
</dbReference>
<reference evidence="2" key="1">
    <citation type="submission" date="2021-12" db="EMBL/GenBank/DDBJ databases">
        <title>Bradyrhizobium xenonodulans sp. nov.</title>
        <authorList>
            <person name="Claassens R."/>
            <person name="Venter S.N."/>
            <person name="Beukes C.W."/>
            <person name="Stepkowski T."/>
            <person name="Steenkamp E.T."/>
        </authorList>
    </citation>
    <scope>NUCLEOTIDE SEQUENCE</scope>
    <source>
        <strain evidence="2">14AB</strain>
    </source>
</reference>
<dbReference type="GO" id="GO:0032259">
    <property type="term" value="P:methylation"/>
    <property type="evidence" value="ECO:0007669"/>
    <property type="project" value="UniProtKB-KW"/>
</dbReference>
<dbReference type="InterPro" id="IPR029063">
    <property type="entry name" value="SAM-dependent_MTases_sf"/>
</dbReference>
<name>A0ABY7MQN8_9BRAD</name>
<evidence type="ECO:0000313" key="3">
    <source>
        <dbReference type="Proteomes" id="UP001179614"/>
    </source>
</evidence>
<proteinExistence type="predicted"/>
<dbReference type="Proteomes" id="UP001179614">
    <property type="component" value="Chromosome"/>
</dbReference>
<organism evidence="2 3">
    <name type="scientific">Bradyrhizobium xenonodulans</name>
    <dbReference type="NCBI Taxonomy" id="2736875"/>
    <lineage>
        <taxon>Bacteria</taxon>
        <taxon>Pseudomonadati</taxon>
        <taxon>Pseudomonadota</taxon>
        <taxon>Alphaproteobacteria</taxon>
        <taxon>Hyphomicrobiales</taxon>
        <taxon>Nitrobacteraceae</taxon>
        <taxon>Bradyrhizobium</taxon>
    </lineage>
</organism>
<keyword evidence="3" id="KW-1185">Reference proteome</keyword>
<dbReference type="GO" id="GO:0008168">
    <property type="term" value="F:methyltransferase activity"/>
    <property type="evidence" value="ECO:0007669"/>
    <property type="project" value="UniProtKB-KW"/>
</dbReference>
<dbReference type="RefSeq" id="WP_270165806.1">
    <property type="nucleotide sequence ID" value="NZ_CP089391.1"/>
</dbReference>
<keyword evidence="2" id="KW-0808">Transferase</keyword>
<accession>A0ABY7MQN8</accession>
<sequence>MPQPSWTDRQAPAPMTPEPGSFRDPGNQVFYRNEQIFRALDAESAAHWHQLRQTTFFQALVERGAVVATETEDRPDVRAEALSGRWTELLRHERIPFVSYPYEWTFNMLKDAALLHLGILEDALANGWTLKDGSAYNVQWRGQQPVFIDISSFEPYRTGESWIGYRQFCMMFLIPLLLKAHRDIDTASLCRSDLEGIDPEEALKFISVRDIFRRGVLSHIYLHARLQARARRAEAAASSAAPKWAIRQTGEMTLRMVQSLTRLVGKLERHDDRTSWSSYEETHSYDDASFSGKKDFVERHVRSRRWPLVYDLGCNTGTFSRLCSEHADCIIAIDQDELAVDKLYRRIKTPARGNITPLIMQLSNTSPDQGWRGRERKSFEHRARPDLILCLALIHHMVISANIPLRDFLGWIRDFGARVILEFVGPDDEMTLQLLGNRRGAHPGYTQEEFESVAGAMFDIVDSAPLKGGRRRIYLLQPKARACPETAT</sequence>
<evidence type="ECO:0000256" key="1">
    <source>
        <dbReference type="SAM" id="MobiDB-lite"/>
    </source>
</evidence>
<evidence type="ECO:0000313" key="2">
    <source>
        <dbReference type="EMBL" id="WBL79737.1"/>
    </source>
</evidence>
<dbReference type="Gene3D" id="3.40.50.150">
    <property type="entry name" value="Vaccinia Virus protein VP39"/>
    <property type="match status" value="1"/>
</dbReference>
<protein>
    <submittedName>
        <fullName evidence="2">Class I SAM-dependent methyltransferase</fullName>
    </submittedName>
</protein>
<dbReference type="EMBL" id="CP089391">
    <property type="protein sequence ID" value="WBL79737.1"/>
    <property type="molecule type" value="Genomic_DNA"/>
</dbReference>
<keyword evidence="2" id="KW-0489">Methyltransferase</keyword>